<name>A0A7K1G871_9FLAO</name>
<evidence type="ECO:0000313" key="2">
    <source>
        <dbReference type="Proteomes" id="UP000447545"/>
    </source>
</evidence>
<comment type="caution">
    <text evidence="1">The sequence shown here is derived from an EMBL/GenBank/DDBJ whole genome shotgun (WGS) entry which is preliminary data.</text>
</comment>
<dbReference type="EMBL" id="WJYA01000002">
    <property type="protein sequence ID" value="MTE25482.1"/>
    <property type="molecule type" value="Genomic_DNA"/>
</dbReference>
<keyword evidence="2" id="KW-1185">Reference proteome</keyword>
<protein>
    <submittedName>
        <fullName evidence="1">Uncharacterized protein</fullName>
    </submittedName>
</protein>
<evidence type="ECO:0000313" key="1">
    <source>
        <dbReference type="EMBL" id="MTE25482.1"/>
    </source>
</evidence>
<dbReference type="AlphaFoldDB" id="A0A7K1G871"/>
<accession>A0A7K1G871</accession>
<proteinExistence type="predicted"/>
<dbReference type="Proteomes" id="UP000447545">
    <property type="component" value="Unassembled WGS sequence"/>
</dbReference>
<sequence>MGIWSLSIEYCLYVLKFD</sequence>
<reference evidence="1 2" key="1">
    <citation type="submission" date="2019-11" db="EMBL/GenBank/DDBJ databases">
        <title>Winogradskyella ouciana sp. nov., isolated from the hadal seawater of the Mariana Trench.</title>
        <authorList>
            <person name="Liu R."/>
        </authorList>
    </citation>
    <scope>NUCLEOTIDE SEQUENCE [LARGE SCALE GENOMIC DNA]</scope>
    <source>
        <strain evidence="1 2">ZXX205</strain>
    </source>
</reference>
<organism evidence="1 2">
    <name type="scientific">Winogradskyella ouciana</name>
    <dbReference type="NCBI Taxonomy" id="2608631"/>
    <lineage>
        <taxon>Bacteria</taxon>
        <taxon>Pseudomonadati</taxon>
        <taxon>Bacteroidota</taxon>
        <taxon>Flavobacteriia</taxon>
        <taxon>Flavobacteriales</taxon>
        <taxon>Flavobacteriaceae</taxon>
        <taxon>Winogradskyella</taxon>
    </lineage>
</organism>
<gene>
    <name evidence="1" type="ORF">F1003_00935</name>
</gene>